<protein>
    <submittedName>
        <fullName evidence="1">Uncharacterized protein</fullName>
    </submittedName>
</protein>
<dbReference type="Proteomes" id="UP000324222">
    <property type="component" value="Unassembled WGS sequence"/>
</dbReference>
<reference evidence="1 2" key="1">
    <citation type="submission" date="2019-05" db="EMBL/GenBank/DDBJ databases">
        <title>Another draft genome of Portunus trituberculatus and its Hox gene families provides insights of decapod evolution.</title>
        <authorList>
            <person name="Jeong J.-H."/>
            <person name="Song I."/>
            <person name="Kim S."/>
            <person name="Choi T."/>
            <person name="Kim D."/>
            <person name="Ryu S."/>
            <person name="Kim W."/>
        </authorList>
    </citation>
    <scope>NUCLEOTIDE SEQUENCE [LARGE SCALE GENOMIC DNA]</scope>
    <source>
        <tissue evidence="1">Muscle</tissue>
    </source>
</reference>
<gene>
    <name evidence="1" type="ORF">E2C01_060242</name>
</gene>
<keyword evidence="2" id="KW-1185">Reference proteome</keyword>
<evidence type="ECO:0000313" key="2">
    <source>
        <dbReference type="Proteomes" id="UP000324222"/>
    </source>
</evidence>
<name>A0A5B7H8C2_PORTR</name>
<evidence type="ECO:0000313" key="1">
    <source>
        <dbReference type="EMBL" id="MPC66099.1"/>
    </source>
</evidence>
<proteinExistence type="predicted"/>
<dbReference type="AlphaFoldDB" id="A0A5B7H8C2"/>
<accession>A0A5B7H8C2</accession>
<sequence length="100" mass="10815">MKTRHGAEGVKALRISCSTLHLRKLPSVYLQLTYTTTTSDYRTPAKTKEKVTAPCPPITTSLITVPALIPCLTFHSSTLFLATLSSKTQLPQSISPSPTA</sequence>
<dbReference type="EMBL" id="VSRR010024272">
    <property type="protein sequence ID" value="MPC66099.1"/>
    <property type="molecule type" value="Genomic_DNA"/>
</dbReference>
<organism evidence="1 2">
    <name type="scientific">Portunus trituberculatus</name>
    <name type="common">Swimming crab</name>
    <name type="synonym">Neptunus trituberculatus</name>
    <dbReference type="NCBI Taxonomy" id="210409"/>
    <lineage>
        <taxon>Eukaryota</taxon>
        <taxon>Metazoa</taxon>
        <taxon>Ecdysozoa</taxon>
        <taxon>Arthropoda</taxon>
        <taxon>Crustacea</taxon>
        <taxon>Multicrustacea</taxon>
        <taxon>Malacostraca</taxon>
        <taxon>Eumalacostraca</taxon>
        <taxon>Eucarida</taxon>
        <taxon>Decapoda</taxon>
        <taxon>Pleocyemata</taxon>
        <taxon>Brachyura</taxon>
        <taxon>Eubrachyura</taxon>
        <taxon>Portunoidea</taxon>
        <taxon>Portunidae</taxon>
        <taxon>Portuninae</taxon>
        <taxon>Portunus</taxon>
    </lineage>
</organism>
<comment type="caution">
    <text evidence="1">The sequence shown here is derived from an EMBL/GenBank/DDBJ whole genome shotgun (WGS) entry which is preliminary data.</text>
</comment>